<dbReference type="GO" id="GO:0102130">
    <property type="term" value="F:malonyl-CoA methyltransferase activity"/>
    <property type="evidence" value="ECO:0007669"/>
    <property type="project" value="UniProtKB-EC"/>
</dbReference>
<organism evidence="7 8">
    <name type="scientific">Aciduricibacillus chroicocephali</name>
    <dbReference type="NCBI Taxonomy" id="3054939"/>
    <lineage>
        <taxon>Bacteria</taxon>
        <taxon>Bacillati</taxon>
        <taxon>Bacillota</taxon>
        <taxon>Bacilli</taxon>
        <taxon>Bacillales</taxon>
        <taxon>Bacillaceae</taxon>
        <taxon>Aciduricibacillus</taxon>
    </lineage>
</organism>
<dbReference type="Gene3D" id="3.40.50.150">
    <property type="entry name" value="Vaccinia Virus protein VP39"/>
    <property type="match status" value="1"/>
</dbReference>
<keyword evidence="1 5" id="KW-0489">Methyltransferase</keyword>
<keyword evidence="4 5" id="KW-0093">Biotin biosynthesis</keyword>
<dbReference type="Proteomes" id="UP001180087">
    <property type="component" value="Chromosome"/>
</dbReference>
<evidence type="ECO:0000259" key="6">
    <source>
        <dbReference type="Pfam" id="PF13649"/>
    </source>
</evidence>
<dbReference type="InterPro" id="IPR029063">
    <property type="entry name" value="SAM-dependent_MTases_sf"/>
</dbReference>
<proteinExistence type="inferred from homology"/>
<dbReference type="EMBL" id="CP129113">
    <property type="protein sequence ID" value="WLV24357.1"/>
    <property type="molecule type" value="Genomic_DNA"/>
</dbReference>
<dbReference type="HAMAP" id="MF_00835">
    <property type="entry name" value="BioC"/>
    <property type="match status" value="1"/>
</dbReference>
<dbReference type="PANTHER" id="PTHR43861:SF1">
    <property type="entry name" value="TRANS-ACONITATE 2-METHYLTRANSFERASE"/>
    <property type="match status" value="1"/>
</dbReference>
<accession>A0ABY9KUD2</accession>
<reference evidence="7" key="1">
    <citation type="submission" date="2023-06" db="EMBL/GenBank/DDBJ databases">
        <title>A Treasure from Seagulls: Isolation and Description of Aciduricobacillus qingdaonensis gen. nov., sp. nov., a Rare Obligately Uric Acid-utilizing Member in the Family Bacillaceae.</title>
        <authorList>
            <person name="Liu W."/>
            <person name="Wang B."/>
        </authorList>
    </citation>
    <scope>NUCLEOTIDE SEQUENCE</scope>
    <source>
        <strain evidence="7">44XB</strain>
    </source>
</reference>
<dbReference type="InterPro" id="IPR011814">
    <property type="entry name" value="BioC"/>
</dbReference>
<gene>
    <name evidence="5 7" type="primary">bioC</name>
    <name evidence="7" type="ORF">QR721_12045</name>
</gene>
<comment type="similarity">
    <text evidence="5">Belongs to the methyltransferase superfamily.</text>
</comment>
<dbReference type="CDD" id="cd02440">
    <property type="entry name" value="AdoMet_MTases"/>
    <property type="match status" value="1"/>
</dbReference>
<dbReference type="EC" id="2.1.1.197" evidence="5"/>
<dbReference type="PANTHER" id="PTHR43861">
    <property type="entry name" value="TRANS-ACONITATE 2-METHYLTRANSFERASE-RELATED"/>
    <property type="match status" value="1"/>
</dbReference>
<dbReference type="SUPFAM" id="SSF53335">
    <property type="entry name" value="S-adenosyl-L-methionine-dependent methyltransferases"/>
    <property type="match status" value="1"/>
</dbReference>
<evidence type="ECO:0000256" key="3">
    <source>
        <dbReference type="ARBA" id="ARBA00022691"/>
    </source>
</evidence>
<keyword evidence="2 5" id="KW-0808">Transferase</keyword>
<dbReference type="GO" id="GO:0032259">
    <property type="term" value="P:methylation"/>
    <property type="evidence" value="ECO:0007669"/>
    <property type="project" value="UniProtKB-KW"/>
</dbReference>
<dbReference type="NCBIfam" id="TIGR02072">
    <property type="entry name" value="BioC"/>
    <property type="match status" value="1"/>
</dbReference>
<comment type="function">
    <text evidence="5">Converts the free carboxyl group of a malonyl-thioester to its methyl ester by transfer of a methyl group from S-adenosyl-L-methionine (SAM). It allows to synthesize pimeloyl-ACP via the fatty acid synthetic pathway.</text>
</comment>
<protein>
    <recommendedName>
        <fullName evidence="5">Malonyl-[acyl-carrier protein] O-methyltransferase</fullName>
        <shortName evidence="5">Malonyl-ACP O-methyltransferase</shortName>
        <ecNumber evidence="5">2.1.1.197</ecNumber>
    </recommendedName>
    <alternativeName>
        <fullName evidence="5">Biotin synthesis protein BioC</fullName>
    </alternativeName>
</protein>
<keyword evidence="8" id="KW-1185">Reference proteome</keyword>
<evidence type="ECO:0000256" key="5">
    <source>
        <dbReference type="HAMAP-Rule" id="MF_00835"/>
    </source>
</evidence>
<comment type="pathway">
    <text evidence="5">Cofactor biosynthesis; biotin biosynthesis.</text>
</comment>
<name>A0ABY9KUD2_9BACI</name>
<comment type="catalytic activity">
    <reaction evidence="5">
        <text>malonyl-[ACP] + S-adenosyl-L-methionine = malonyl-[ACP] methyl ester + S-adenosyl-L-homocysteine</text>
        <dbReference type="Rhea" id="RHEA:17105"/>
        <dbReference type="Rhea" id="RHEA-COMP:9623"/>
        <dbReference type="Rhea" id="RHEA-COMP:9954"/>
        <dbReference type="ChEBI" id="CHEBI:57856"/>
        <dbReference type="ChEBI" id="CHEBI:59789"/>
        <dbReference type="ChEBI" id="CHEBI:78449"/>
        <dbReference type="ChEBI" id="CHEBI:78845"/>
        <dbReference type="EC" id="2.1.1.197"/>
    </reaction>
</comment>
<evidence type="ECO:0000313" key="8">
    <source>
        <dbReference type="Proteomes" id="UP001180087"/>
    </source>
</evidence>
<evidence type="ECO:0000256" key="2">
    <source>
        <dbReference type="ARBA" id="ARBA00022679"/>
    </source>
</evidence>
<evidence type="ECO:0000256" key="4">
    <source>
        <dbReference type="ARBA" id="ARBA00022756"/>
    </source>
</evidence>
<sequence length="287" mass="32658">MINKEKVNRNFSRQAKQYDRFANVQKKMAENLMAQLPSQKNVINILEVGCGTGYLTERLLERYSEVRITAIDLAEGMIEFMRDRFAGEGRLLLLCEDAERFSPAYSEKYDLIVSNAAFQWLTNPAKTLERFANYLSAEGEMHFTTFGRRTFQELHKSHVIAAEQLGKCVEQTRPGPQFATLSEWRMHCVQAGLNTRFKTEDMVEFFPASRDFLHSVKKIGAGNAEGMSGAGLLRRLLQIYDEEYFTHRGVPATYEVFQATCHKSGKAGALTLSNNIDNMNDVQSVRV</sequence>
<evidence type="ECO:0000313" key="7">
    <source>
        <dbReference type="EMBL" id="WLV24357.1"/>
    </source>
</evidence>
<dbReference type="RefSeq" id="WP_348027300.1">
    <property type="nucleotide sequence ID" value="NZ_CP129113.1"/>
</dbReference>
<keyword evidence="3 5" id="KW-0949">S-adenosyl-L-methionine</keyword>
<feature type="domain" description="Methyltransferase" evidence="6">
    <location>
        <begin position="45"/>
        <end position="139"/>
    </location>
</feature>
<dbReference type="InterPro" id="IPR041698">
    <property type="entry name" value="Methyltransf_25"/>
</dbReference>
<dbReference type="Pfam" id="PF13649">
    <property type="entry name" value="Methyltransf_25"/>
    <property type="match status" value="1"/>
</dbReference>
<evidence type="ECO:0000256" key="1">
    <source>
        <dbReference type="ARBA" id="ARBA00022603"/>
    </source>
</evidence>